<feature type="compositionally biased region" description="Basic and acidic residues" evidence="4">
    <location>
        <begin position="146"/>
        <end position="155"/>
    </location>
</feature>
<dbReference type="GO" id="GO:0048027">
    <property type="term" value="F:mRNA 5'-UTR binding"/>
    <property type="evidence" value="ECO:0007669"/>
    <property type="project" value="InterPro"/>
</dbReference>
<keyword evidence="1" id="KW-0678">Repressor</keyword>
<dbReference type="GO" id="GO:0006402">
    <property type="term" value="P:mRNA catabolic process"/>
    <property type="evidence" value="ECO:0007669"/>
    <property type="project" value="InterPro"/>
</dbReference>
<evidence type="ECO:0000256" key="4">
    <source>
        <dbReference type="SAM" id="MobiDB-lite"/>
    </source>
</evidence>
<keyword evidence="5" id="KW-0966">Cell projection</keyword>
<feature type="region of interest" description="Disordered" evidence="4">
    <location>
        <begin position="128"/>
        <end position="155"/>
    </location>
</feature>
<feature type="compositionally biased region" description="Basic and acidic residues" evidence="4">
    <location>
        <begin position="128"/>
        <end position="137"/>
    </location>
</feature>
<dbReference type="Proteomes" id="UP000053235">
    <property type="component" value="Unassembled WGS sequence"/>
</dbReference>
<evidence type="ECO:0000256" key="3">
    <source>
        <dbReference type="ARBA" id="ARBA00022884"/>
    </source>
</evidence>
<keyword evidence="2" id="KW-1005">Bacterial flagellum biogenesis</keyword>
<dbReference type="PIRSF" id="PIRSF009533">
    <property type="entry name" value="FlbT"/>
    <property type="match status" value="1"/>
</dbReference>
<name>A0A0M7AL95_9HYPH</name>
<dbReference type="OrthoDB" id="7932924at2"/>
<evidence type="ECO:0000256" key="1">
    <source>
        <dbReference type="ARBA" id="ARBA00022491"/>
    </source>
</evidence>
<gene>
    <name evidence="5" type="ORF">LAX5112_04080</name>
</gene>
<protein>
    <submittedName>
        <fullName evidence="5">Flagellar biosynthesis repressor FlbT</fullName>
    </submittedName>
</protein>
<keyword evidence="6" id="KW-1185">Reference proteome</keyword>
<dbReference type="STRING" id="388408.LAX5112_04080"/>
<keyword evidence="5" id="KW-0969">Cilium</keyword>
<dbReference type="InterPro" id="IPR009967">
    <property type="entry name" value="Flagellum_FlbT"/>
</dbReference>
<dbReference type="AlphaFoldDB" id="A0A0M7AL95"/>
<dbReference type="GO" id="GO:1902209">
    <property type="term" value="P:negative regulation of bacterial-type flagellum assembly"/>
    <property type="evidence" value="ECO:0007669"/>
    <property type="project" value="InterPro"/>
</dbReference>
<sequence>MKIALKSGERLFINGAVIRAERKTSIELMNDAVFLLESHVLQPEEATTPLKQLYFILQTMIMDPAAAPAAKDMFHVVLASVSGAFSSSEVLDKLEEVGQLARKDRWFEAMKTVRALYPLEARLMAADHRARQEEEKASGFSARQPAHSEPHLELV</sequence>
<keyword evidence="5" id="KW-0282">Flagellum</keyword>
<dbReference type="Pfam" id="PF07378">
    <property type="entry name" value="FlbT"/>
    <property type="match status" value="1"/>
</dbReference>
<accession>A0A0M7AL95</accession>
<dbReference type="GO" id="GO:0044781">
    <property type="term" value="P:bacterial-type flagellum organization"/>
    <property type="evidence" value="ECO:0007669"/>
    <property type="project" value="UniProtKB-KW"/>
</dbReference>
<organism evidence="5 6">
    <name type="scientific">Roseibium alexandrii</name>
    <dbReference type="NCBI Taxonomy" id="388408"/>
    <lineage>
        <taxon>Bacteria</taxon>
        <taxon>Pseudomonadati</taxon>
        <taxon>Pseudomonadota</taxon>
        <taxon>Alphaproteobacteria</taxon>
        <taxon>Hyphomicrobiales</taxon>
        <taxon>Stappiaceae</taxon>
        <taxon>Roseibium</taxon>
    </lineage>
</organism>
<reference evidence="6" key="1">
    <citation type="submission" date="2015-07" db="EMBL/GenBank/DDBJ databases">
        <authorList>
            <person name="Rodrigo-Torres Lidia"/>
            <person name="Arahal R.David."/>
        </authorList>
    </citation>
    <scope>NUCLEOTIDE SEQUENCE [LARGE SCALE GENOMIC DNA]</scope>
    <source>
        <strain evidence="6">CECT 5112</strain>
    </source>
</reference>
<proteinExistence type="predicted"/>
<dbReference type="RefSeq" id="WP_008191739.1">
    <property type="nucleotide sequence ID" value="NZ_CXWD01000019.1"/>
</dbReference>
<evidence type="ECO:0000256" key="2">
    <source>
        <dbReference type="ARBA" id="ARBA00022795"/>
    </source>
</evidence>
<evidence type="ECO:0000313" key="6">
    <source>
        <dbReference type="Proteomes" id="UP000053235"/>
    </source>
</evidence>
<keyword evidence="3" id="KW-0694">RNA-binding</keyword>
<dbReference type="EMBL" id="CXWD01000019">
    <property type="protein sequence ID" value="CTQ75000.1"/>
    <property type="molecule type" value="Genomic_DNA"/>
</dbReference>
<dbReference type="NCBIfam" id="NF001995">
    <property type="entry name" value="PRK00794.1-1"/>
    <property type="match status" value="1"/>
</dbReference>
<evidence type="ECO:0000313" key="5">
    <source>
        <dbReference type="EMBL" id="CTQ75000.1"/>
    </source>
</evidence>